<dbReference type="Proteomes" id="UP000765509">
    <property type="component" value="Unassembled WGS sequence"/>
</dbReference>
<reference evidence="3" key="1">
    <citation type="submission" date="2021-03" db="EMBL/GenBank/DDBJ databases">
        <title>Draft genome sequence of rust myrtle Austropuccinia psidii MF-1, a brazilian biotype.</title>
        <authorList>
            <person name="Quecine M.C."/>
            <person name="Pachon D.M.R."/>
            <person name="Bonatelli M.L."/>
            <person name="Correr F.H."/>
            <person name="Franceschini L.M."/>
            <person name="Leite T.F."/>
            <person name="Margarido G.R.A."/>
            <person name="Almeida C.A."/>
            <person name="Ferrarezi J.A."/>
            <person name="Labate C.A."/>
        </authorList>
    </citation>
    <scope>NUCLEOTIDE SEQUENCE</scope>
    <source>
        <strain evidence="3">MF-1</strain>
    </source>
</reference>
<keyword evidence="2" id="KW-1133">Transmembrane helix</keyword>
<accession>A0A9Q3EIJ9</accession>
<name>A0A9Q3EIJ9_9BASI</name>
<protein>
    <recommendedName>
        <fullName evidence="5">Mitochondrial adapter protein MCP1 transmembrane domain-containing protein</fullName>
    </recommendedName>
</protein>
<feature type="transmembrane region" description="Helical" evidence="2">
    <location>
        <begin position="220"/>
        <end position="239"/>
    </location>
</feature>
<gene>
    <name evidence="3" type="ORF">O181_060372</name>
</gene>
<evidence type="ECO:0008006" key="5">
    <source>
        <dbReference type="Google" id="ProtNLM"/>
    </source>
</evidence>
<evidence type="ECO:0000313" key="3">
    <source>
        <dbReference type="EMBL" id="MBW0520657.1"/>
    </source>
</evidence>
<evidence type="ECO:0000256" key="2">
    <source>
        <dbReference type="SAM" id="Phobius"/>
    </source>
</evidence>
<dbReference type="PANTHER" id="PTHR38409:SF1">
    <property type="entry name" value="MITOCHONDRIAL ADAPTER PROTEIN MCP1"/>
    <property type="match status" value="1"/>
</dbReference>
<sequence>MDSSADAILKCIQDISGLTFSSFLVLHLAAPIAAGVVSSSSAEAVASSVQLATRVIYQDGRIREFLLVWGSLGTHVVVSVVRRIARLNRRRKLRAQLEDAARRAEPRTRSPRKGRSDAHPPLLELLKAYLPKTSHSIAAYLGLPFLVDHILNHRLRGLPSHRSYGYVAYNLQQRPISSCLKYAALVVPLTYHALISLWYMNKKHVQNSKSSNLSILEAQQSVSARLAWFGLIGAVGFGIRKMAREEISPWLARRYK</sequence>
<dbReference type="OrthoDB" id="10259513at2759"/>
<feature type="region of interest" description="Disordered" evidence="1">
    <location>
        <begin position="98"/>
        <end position="118"/>
    </location>
</feature>
<dbReference type="AlphaFoldDB" id="A0A9Q3EIJ9"/>
<dbReference type="PANTHER" id="PTHR38409">
    <property type="entry name" value="MDM10-COMPLEMENTING PROTEIN 1"/>
    <property type="match status" value="1"/>
</dbReference>
<dbReference type="InterPro" id="IPR039960">
    <property type="entry name" value="MCP1"/>
</dbReference>
<evidence type="ECO:0000313" key="4">
    <source>
        <dbReference type="Proteomes" id="UP000765509"/>
    </source>
</evidence>
<proteinExistence type="predicted"/>
<keyword evidence="4" id="KW-1185">Reference proteome</keyword>
<feature type="transmembrane region" description="Helical" evidence="2">
    <location>
        <begin position="66"/>
        <end position="85"/>
    </location>
</feature>
<keyword evidence="2" id="KW-0472">Membrane</keyword>
<dbReference type="GO" id="GO:0055088">
    <property type="term" value="P:lipid homeostasis"/>
    <property type="evidence" value="ECO:0007669"/>
    <property type="project" value="InterPro"/>
</dbReference>
<evidence type="ECO:0000256" key="1">
    <source>
        <dbReference type="SAM" id="MobiDB-lite"/>
    </source>
</evidence>
<keyword evidence="2" id="KW-0812">Transmembrane</keyword>
<dbReference type="EMBL" id="AVOT02028233">
    <property type="protein sequence ID" value="MBW0520657.1"/>
    <property type="molecule type" value="Genomic_DNA"/>
</dbReference>
<organism evidence="3 4">
    <name type="scientific">Austropuccinia psidii MF-1</name>
    <dbReference type="NCBI Taxonomy" id="1389203"/>
    <lineage>
        <taxon>Eukaryota</taxon>
        <taxon>Fungi</taxon>
        <taxon>Dikarya</taxon>
        <taxon>Basidiomycota</taxon>
        <taxon>Pucciniomycotina</taxon>
        <taxon>Pucciniomycetes</taxon>
        <taxon>Pucciniales</taxon>
        <taxon>Sphaerophragmiaceae</taxon>
        <taxon>Austropuccinia</taxon>
    </lineage>
</organism>
<feature type="transmembrane region" description="Helical" evidence="2">
    <location>
        <begin position="182"/>
        <end position="200"/>
    </location>
</feature>
<comment type="caution">
    <text evidence="3">The sequence shown here is derived from an EMBL/GenBank/DDBJ whole genome shotgun (WGS) entry which is preliminary data.</text>
</comment>